<evidence type="ECO:0000256" key="4">
    <source>
        <dbReference type="ARBA" id="ARBA00023110"/>
    </source>
</evidence>
<evidence type="ECO:0000256" key="10">
    <source>
        <dbReference type="SAM" id="MobiDB-lite"/>
    </source>
</evidence>
<protein>
    <recommendedName>
        <fullName evidence="1">Parvulin-like PPIase</fullName>
    </recommendedName>
    <alternativeName>
        <fullName evidence="7">Peptidyl-prolyl cis-trans isomerase plp</fullName>
    </alternativeName>
    <alternativeName>
        <fullName evidence="8">Rotamase plp</fullName>
    </alternativeName>
</protein>
<dbReference type="InterPro" id="IPR027304">
    <property type="entry name" value="Trigger_fact/SurA_dom_sf"/>
</dbReference>
<dbReference type="GO" id="GO:0003755">
    <property type="term" value="F:peptidyl-prolyl cis-trans isomerase activity"/>
    <property type="evidence" value="ECO:0007669"/>
    <property type="project" value="UniProtKB-KW"/>
</dbReference>
<accession>A0A5R9J8J8</accession>
<dbReference type="InterPro" id="IPR046357">
    <property type="entry name" value="PPIase_dom_sf"/>
</dbReference>
<evidence type="ECO:0000256" key="11">
    <source>
        <dbReference type="SAM" id="SignalP"/>
    </source>
</evidence>
<keyword evidence="5" id="KW-0143">Chaperone</keyword>
<dbReference type="EMBL" id="VCDI01000001">
    <property type="protein sequence ID" value="TLU73925.1"/>
    <property type="molecule type" value="Genomic_DNA"/>
</dbReference>
<dbReference type="InterPro" id="IPR000297">
    <property type="entry name" value="PPIase_PpiC"/>
</dbReference>
<dbReference type="Gene3D" id="1.10.4030.10">
    <property type="entry name" value="Porin chaperone SurA, peptide-binding domain"/>
    <property type="match status" value="1"/>
</dbReference>
<sequence length="473" mass="51503">MKPIPATARPKLRKKSLMTRTGPLAIPALALLASMMPAAATLPCAAQTVHHHAHQPPAATTAANPTTAPDDGGQAQDAIVAVVNGNIITRRDVDNRGRLFALSTGLPMNDEVLARLRPQITRQLIDEKLRMQEIQSRHIVIAPEQIAAAIGDIEKRNNMKQNALRDHLEQDGVSLNTLIDQIRVQLGWTHVLREQLGERARIGNADIKQREAALKREVGQPEYNISEIFIPVDDPTHNQDALNFAQTVIKQLHDGAPFAIVAAQFSQAQTALEGGSLGWVQADELDPQVLDIVRQMPTGAVSNPIRVAGGYDVVTLLGKREIGREIATMMGLRQAFFPFTSTLNPQAPTPQQQQALARAEALSKNAHDCGAVEAANQSAGSPRPANPGDVQLDHLNPQMRAVLDPLKPGQATRPLVSTDGIAVIMVCSRDTRNLSDQSPDEIADQLLNERVEQVSRQVNRDLHRRASIEMRSS</sequence>
<dbReference type="Pfam" id="PF00639">
    <property type="entry name" value="Rotamase"/>
    <property type="match status" value="1"/>
</dbReference>
<evidence type="ECO:0000256" key="2">
    <source>
        <dbReference type="ARBA" id="ARBA00022729"/>
    </source>
</evidence>
<evidence type="ECO:0000256" key="5">
    <source>
        <dbReference type="ARBA" id="ARBA00023186"/>
    </source>
</evidence>
<evidence type="ECO:0000256" key="1">
    <source>
        <dbReference type="ARBA" id="ARBA00018370"/>
    </source>
</evidence>
<evidence type="ECO:0000256" key="3">
    <source>
        <dbReference type="ARBA" id="ARBA00022764"/>
    </source>
</evidence>
<dbReference type="InterPro" id="IPR050280">
    <property type="entry name" value="OMP_Chaperone_SurA"/>
</dbReference>
<gene>
    <name evidence="13" type="ORF">FE263_01495</name>
</gene>
<evidence type="ECO:0000256" key="8">
    <source>
        <dbReference type="ARBA" id="ARBA00031484"/>
    </source>
</evidence>
<dbReference type="PANTHER" id="PTHR47637:SF1">
    <property type="entry name" value="CHAPERONE SURA"/>
    <property type="match status" value="1"/>
</dbReference>
<organism evidence="13 14">
    <name type="scientific">Lichenicoccus roseus</name>
    <dbReference type="NCBI Taxonomy" id="2683649"/>
    <lineage>
        <taxon>Bacteria</taxon>
        <taxon>Pseudomonadati</taxon>
        <taxon>Pseudomonadota</taxon>
        <taxon>Alphaproteobacteria</taxon>
        <taxon>Acetobacterales</taxon>
        <taxon>Acetobacteraceae</taxon>
        <taxon>Lichenicoccus</taxon>
    </lineage>
</organism>
<dbReference type="InterPro" id="IPR023058">
    <property type="entry name" value="PPIase_PpiC_CS"/>
</dbReference>
<name>A0A5R9J8J8_9PROT</name>
<dbReference type="SUPFAM" id="SSF54534">
    <property type="entry name" value="FKBP-like"/>
    <property type="match status" value="1"/>
</dbReference>
<feature type="domain" description="PpiC" evidence="12">
    <location>
        <begin position="220"/>
        <end position="318"/>
    </location>
</feature>
<dbReference type="Proteomes" id="UP000305654">
    <property type="component" value="Unassembled WGS sequence"/>
</dbReference>
<keyword evidence="3" id="KW-0574">Periplasm</keyword>
<dbReference type="InterPro" id="IPR015391">
    <property type="entry name" value="SurA_N"/>
</dbReference>
<keyword evidence="4 9" id="KW-0697">Rotamase</keyword>
<feature type="compositionally biased region" description="Low complexity" evidence="10">
    <location>
        <begin position="55"/>
        <end position="69"/>
    </location>
</feature>
<dbReference type="PROSITE" id="PS01096">
    <property type="entry name" value="PPIC_PPIASE_1"/>
    <property type="match status" value="1"/>
</dbReference>
<evidence type="ECO:0000256" key="7">
    <source>
        <dbReference type="ARBA" id="ARBA00030642"/>
    </source>
</evidence>
<keyword evidence="6 9" id="KW-0413">Isomerase</keyword>
<dbReference type="AlphaFoldDB" id="A0A5R9J8J8"/>
<feature type="signal peptide" evidence="11">
    <location>
        <begin position="1"/>
        <end position="40"/>
    </location>
</feature>
<evidence type="ECO:0000313" key="14">
    <source>
        <dbReference type="Proteomes" id="UP000305654"/>
    </source>
</evidence>
<dbReference type="Gene3D" id="3.10.50.40">
    <property type="match status" value="1"/>
</dbReference>
<keyword evidence="2 11" id="KW-0732">Signal</keyword>
<feature type="region of interest" description="Disordered" evidence="10">
    <location>
        <begin position="51"/>
        <end position="73"/>
    </location>
</feature>
<keyword evidence="14" id="KW-1185">Reference proteome</keyword>
<dbReference type="PROSITE" id="PS50198">
    <property type="entry name" value="PPIC_PPIASE_2"/>
    <property type="match status" value="1"/>
</dbReference>
<dbReference type="Pfam" id="PF09312">
    <property type="entry name" value="SurA_N"/>
    <property type="match status" value="1"/>
</dbReference>
<feature type="chain" id="PRO_5024326701" description="Parvulin-like PPIase" evidence="11">
    <location>
        <begin position="41"/>
        <end position="473"/>
    </location>
</feature>
<proteinExistence type="predicted"/>
<reference evidence="13 14" key="1">
    <citation type="submission" date="2019-05" db="EMBL/GenBank/DDBJ databases">
        <authorList>
            <person name="Pankratov T."/>
            <person name="Grouzdev D."/>
        </authorList>
    </citation>
    <scope>NUCLEOTIDE SEQUENCE [LARGE SCALE GENOMIC DNA]</scope>
    <source>
        <strain evidence="13 14">KEBCLARHB70R</strain>
    </source>
</reference>
<evidence type="ECO:0000256" key="6">
    <source>
        <dbReference type="ARBA" id="ARBA00023235"/>
    </source>
</evidence>
<comment type="caution">
    <text evidence="13">The sequence shown here is derived from an EMBL/GenBank/DDBJ whole genome shotgun (WGS) entry which is preliminary data.</text>
</comment>
<dbReference type="SUPFAM" id="SSF109998">
    <property type="entry name" value="Triger factor/SurA peptide-binding domain-like"/>
    <property type="match status" value="1"/>
</dbReference>
<evidence type="ECO:0000313" key="13">
    <source>
        <dbReference type="EMBL" id="TLU73925.1"/>
    </source>
</evidence>
<evidence type="ECO:0000256" key="9">
    <source>
        <dbReference type="PROSITE-ProRule" id="PRU00278"/>
    </source>
</evidence>
<dbReference type="PANTHER" id="PTHR47637">
    <property type="entry name" value="CHAPERONE SURA"/>
    <property type="match status" value="1"/>
</dbReference>
<dbReference type="OrthoDB" id="9791746at2"/>
<evidence type="ECO:0000259" key="12">
    <source>
        <dbReference type="PROSITE" id="PS50198"/>
    </source>
</evidence>